<name>A0A8S9SH42_BRACR</name>
<dbReference type="EMBL" id="QGKX02000004">
    <property type="protein sequence ID" value="KAF3600638.1"/>
    <property type="molecule type" value="Genomic_DNA"/>
</dbReference>
<dbReference type="Proteomes" id="UP000712600">
    <property type="component" value="Unassembled WGS sequence"/>
</dbReference>
<evidence type="ECO:0000313" key="1">
    <source>
        <dbReference type="EMBL" id="KAF3600638.1"/>
    </source>
</evidence>
<organism evidence="1 2">
    <name type="scientific">Brassica cretica</name>
    <name type="common">Mustard</name>
    <dbReference type="NCBI Taxonomy" id="69181"/>
    <lineage>
        <taxon>Eukaryota</taxon>
        <taxon>Viridiplantae</taxon>
        <taxon>Streptophyta</taxon>
        <taxon>Embryophyta</taxon>
        <taxon>Tracheophyta</taxon>
        <taxon>Spermatophyta</taxon>
        <taxon>Magnoliopsida</taxon>
        <taxon>eudicotyledons</taxon>
        <taxon>Gunneridae</taxon>
        <taxon>Pentapetalae</taxon>
        <taxon>rosids</taxon>
        <taxon>malvids</taxon>
        <taxon>Brassicales</taxon>
        <taxon>Brassicaceae</taxon>
        <taxon>Brassiceae</taxon>
        <taxon>Brassica</taxon>
    </lineage>
</organism>
<protein>
    <submittedName>
        <fullName evidence="1">Uncharacterized protein</fullName>
    </submittedName>
</protein>
<gene>
    <name evidence="1" type="ORF">F2Q69_00034460</name>
</gene>
<sequence length="79" mass="9406">MLMEKRVKEWIEEMEVKRPKQPDLANLLIIPRNVKLDGYKVKEEGKNKDDPKIIGGFKRLQLKVMVEQSRILPCYTRRP</sequence>
<dbReference type="AlphaFoldDB" id="A0A8S9SH42"/>
<evidence type="ECO:0000313" key="2">
    <source>
        <dbReference type="Proteomes" id="UP000712600"/>
    </source>
</evidence>
<accession>A0A8S9SH42</accession>
<proteinExistence type="predicted"/>
<reference evidence="1" key="1">
    <citation type="submission" date="2019-12" db="EMBL/GenBank/DDBJ databases">
        <title>Genome sequencing and annotation of Brassica cretica.</title>
        <authorList>
            <person name="Studholme D.J."/>
            <person name="Sarris P."/>
        </authorList>
    </citation>
    <scope>NUCLEOTIDE SEQUENCE</scope>
    <source>
        <strain evidence="1">PFS-109/04</strain>
        <tissue evidence="1">Leaf</tissue>
    </source>
</reference>
<comment type="caution">
    <text evidence="1">The sequence shown here is derived from an EMBL/GenBank/DDBJ whole genome shotgun (WGS) entry which is preliminary data.</text>
</comment>